<proteinExistence type="inferred from homology"/>
<keyword evidence="4" id="KW-1185">Reference proteome</keyword>
<dbReference type="InterPro" id="IPR050490">
    <property type="entry name" value="Bact_solute-bd_prot1"/>
</dbReference>
<evidence type="ECO:0000256" key="2">
    <source>
        <dbReference type="ARBA" id="ARBA00008520"/>
    </source>
</evidence>
<protein>
    <submittedName>
        <fullName evidence="3">ABC transporter, solute-binding protein</fullName>
    </submittedName>
</protein>
<reference evidence="3 4" key="1">
    <citation type="submission" date="2013-08" db="EMBL/GenBank/DDBJ databases">
        <authorList>
            <person name="Weinstock G."/>
            <person name="Sodergren E."/>
            <person name="Wylie T."/>
            <person name="Fulton L."/>
            <person name="Fulton R."/>
            <person name="Fronick C."/>
            <person name="O'Laughlin M."/>
            <person name="Godfrey J."/>
            <person name="Miner T."/>
            <person name="Herter B."/>
            <person name="Appelbaum E."/>
            <person name="Cordes M."/>
            <person name="Lek S."/>
            <person name="Wollam A."/>
            <person name="Pepin K.H."/>
            <person name="Palsikar V.B."/>
            <person name="Mitreva M."/>
            <person name="Wilson R.K."/>
        </authorList>
    </citation>
    <scope>NUCLEOTIDE SEQUENCE [LARGE SCALE GENOMIC DNA]</scope>
    <source>
        <strain evidence="3 4">ATCC 700332</strain>
    </source>
</reference>
<evidence type="ECO:0000256" key="1">
    <source>
        <dbReference type="ARBA" id="ARBA00004418"/>
    </source>
</evidence>
<dbReference type="SUPFAM" id="SSF53850">
    <property type="entry name" value="Periplasmic binding protein-like II"/>
    <property type="match status" value="1"/>
</dbReference>
<evidence type="ECO:0000313" key="3">
    <source>
        <dbReference type="EMBL" id="ERJ91487.1"/>
    </source>
</evidence>
<comment type="subcellular location">
    <subcellularLocation>
        <location evidence="1">Periplasm</location>
    </subcellularLocation>
</comment>
<dbReference type="PANTHER" id="PTHR43649">
    <property type="entry name" value="ARABINOSE-BINDING PROTEIN-RELATED"/>
    <property type="match status" value="1"/>
</dbReference>
<dbReference type="InterPro" id="IPR006059">
    <property type="entry name" value="SBP"/>
</dbReference>
<dbReference type="RefSeq" id="WP_021686352.1">
    <property type="nucleotide sequence ID" value="NZ_KI260554.1"/>
</dbReference>
<dbReference type="Gene3D" id="3.40.190.10">
    <property type="entry name" value="Periplasmic binding protein-like II"/>
    <property type="match status" value="1"/>
</dbReference>
<sequence length="439" mass="49789">MKKLTILLTASVLLACALFVGCGKKEETGPVTLIMWTHEDPNRQKLEEGYAAEYMAQHPNVTIKYSVYPSTKIQDLIPTAYAAKNAPSIWNMELQKAFPLLAQGLVAPVDPEALGLKKDSEIASLYMPNMLAPVTDADGSLLGKKGKVYGLPFELNNFCIYLNKKIFRDAGLDPDKDYPKTWEDVMNVSEKIVKRNGDIITRRGFDFRYGDYLITWTPMVTQLGGAVVSADGKEAIVNTEAWEKALEYMRQWGPNGKNLGSPTYTAARKLFDNDKNEIAMHLSGIYQEARMLKANPDFYNSSDWMVIPYPIFEGGKNVTNNYYFQYYMVNSQIPEREQKEAWRFIAFLLSHPVDYLEKVALVQPRKDLVESDLFKNMPYSKVFMDDLQHAEPVYYGAASWQINQLIKEAIENVMMNNVSPKDAVAKLKKSAQALLDEQM</sequence>
<comment type="caution">
    <text evidence="3">The sequence shown here is derived from an EMBL/GenBank/DDBJ whole genome shotgun (WGS) entry which is preliminary data.</text>
</comment>
<evidence type="ECO:0000313" key="4">
    <source>
        <dbReference type="Proteomes" id="UP000016649"/>
    </source>
</evidence>
<organism evidence="3 4">
    <name type="scientific">Treponema lecithinolyticum ATCC 700332</name>
    <dbReference type="NCBI Taxonomy" id="1321815"/>
    <lineage>
        <taxon>Bacteria</taxon>
        <taxon>Pseudomonadati</taxon>
        <taxon>Spirochaetota</taxon>
        <taxon>Spirochaetia</taxon>
        <taxon>Spirochaetales</taxon>
        <taxon>Treponemataceae</taxon>
        <taxon>Treponema</taxon>
    </lineage>
</organism>
<dbReference type="Proteomes" id="UP000016649">
    <property type="component" value="Unassembled WGS sequence"/>
</dbReference>
<dbReference type="PANTHER" id="PTHR43649:SF12">
    <property type="entry name" value="DIACETYLCHITOBIOSE BINDING PROTEIN DASA"/>
    <property type="match status" value="1"/>
</dbReference>
<gene>
    <name evidence="3" type="ORF">HMPREF9193_02188</name>
</gene>
<comment type="similarity">
    <text evidence="2">Belongs to the bacterial solute-binding protein 1 family.</text>
</comment>
<accession>A0ABN0NVX3</accession>
<dbReference type="EMBL" id="AWVH01000045">
    <property type="protein sequence ID" value="ERJ91487.1"/>
    <property type="molecule type" value="Genomic_DNA"/>
</dbReference>
<name>A0ABN0NVX3_TRELE</name>
<dbReference type="Pfam" id="PF01547">
    <property type="entry name" value="SBP_bac_1"/>
    <property type="match status" value="1"/>
</dbReference>
<dbReference type="PROSITE" id="PS51257">
    <property type="entry name" value="PROKAR_LIPOPROTEIN"/>
    <property type="match status" value="1"/>
</dbReference>